<feature type="domain" description="Histidine kinase" evidence="9">
    <location>
        <begin position="218"/>
        <end position="417"/>
    </location>
</feature>
<comment type="caution">
    <text evidence="10">The sequence shown here is derived from an EMBL/GenBank/DDBJ whole genome shotgun (WGS) entry which is preliminary data.</text>
</comment>
<dbReference type="Gene3D" id="3.30.565.10">
    <property type="entry name" value="Histidine kinase-like ATPase, C-terminal domain"/>
    <property type="match status" value="1"/>
</dbReference>
<evidence type="ECO:0000256" key="8">
    <source>
        <dbReference type="SAM" id="Phobius"/>
    </source>
</evidence>
<keyword evidence="3" id="KW-0597">Phosphoprotein</keyword>
<dbReference type="GO" id="GO:0005886">
    <property type="term" value="C:plasma membrane"/>
    <property type="evidence" value="ECO:0007669"/>
    <property type="project" value="TreeGrafter"/>
</dbReference>
<keyword evidence="8" id="KW-0472">Membrane</keyword>
<evidence type="ECO:0000256" key="3">
    <source>
        <dbReference type="ARBA" id="ARBA00022553"/>
    </source>
</evidence>
<dbReference type="GO" id="GO:0000155">
    <property type="term" value="F:phosphorelay sensor kinase activity"/>
    <property type="evidence" value="ECO:0007669"/>
    <property type="project" value="InterPro"/>
</dbReference>
<evidence type="ECO:0000256" key="1">
    <source>
        <dbReference type="ARBA" id="ARBA00000085"/>
    </source>
</evidence>
<evidence type="ECO:0000256" key="7">
    <source>
        <dbReference type="ARBA" id="ARBA00022989"/>
    </source>
</evidence>
<evidence type="ECO:0000313" key="10">
    <source>
        <dbReference type="EMBL" id="PYF77160.1"/>
    </source>
</evidence>
<accession>A0A318UNP7</accession>
<gene>
    <name evidence="10" type="ORF">B0O44_101640</name>
</gene>
<name>A0A318UNP7_9SPHI</name>
<dbReference type="PROSITE" id="PS50109">
    <property type="entry name" value="HIS_KIN"/>
    <property type="match status" value="1"/>
</dbReference>
<feature type="transmembrane region" description="Helical" evidence="8">
    <location>
        <begin position="129"/>
        <end position="151"/>
    </location>
</feature>
<dbReference type="Pfam" id="PF00512">
    <property type="entry name" value="HisKA"/>
    <property type="match status" value="1"/>
</dbReference>
<keyword evidence="7 8" id="KW-1133">Transmembrane helix</keyword>
<dbReference type="SMART" id="SM00388">
    <property type="entry name" value="HisKA"/>
    <property type="match status" value="1"/>
</dbReference>
<dbReference type="CDD" id="cd00075">
    <property type="entry name" value="HATPase"/>
    <property type="match status" value="1"/>
</dbReference>
<dbReference type="EMBL" id="QKLU01000001">
    <property type="protein sequence ID" value="PYF77160.1"/>
    <property type="molecule type" value="Genomic_DNA"/>
</dbReference>
<proteinExistence type="predicted"/>
<dbReference type="Gene3D" id="1.10.287.130">
    <property type="match status" value="1"/>
</dbReference>
<dbReference type="Pfam" id="PF02518">
    <property type="entry name" value="HATPase_c"/>
    <property type="match status" value="1"/>
</dbReference>
<organism evidence="10 11">
    <name type="scientific">Pedobacter nutrimenti</name>
    <dbReference type="NCBI Taxonomy" id="1241337"/>
    <lineage>
        <taxon>Bacteria</taxon>
        <taxon>Pseudomonadati</taxon>
        <taxon>Bacteroidota</taxon>
        <taxon>Sphingobacteriia</taxon>
        <taxon>Sphingobacteriales</taxon>
        <taxon>Sphingobacteriaceae</taxon>
        <taxon>Pedobacter</taxon>
    </lineage>
</organism>
<keyword evidence="4" id="KW-0808">Transferase</keyword>
<dbReference type="SUPFAM" id="SSF55874">
    <property type="entry name" value="ATPase domain of HSP90 chaperone/DNA topoisomerase II/histidine kinase"/>
    <property type="match status" value="1"/>
</dbReference>
<dbReference type="CDD" id="cd00082">
    <property type="entry name" value="HisKA"/>
    <property type="match status" value="1"/>
</dbReference>
<protein>
    <recommendedName>
        <fullName evidence="2">histidine kinase</fullName>
        <ecNumber evidence="2">2.7.13.3</ecNumber>
    </recommendedName>
</protein>
<comment type="catalytic activity">
    <reaction evidence="1">
        <text>ATP + protein L-histidine = ADP + protein N-phospho-L-histidine.</text>
        <dbReference type="EC" id="2.7.13.3"/>
    </reaction>
</comment>
<dbReference type="InterPro" id="IPR003594">
    <property type="entry name" value="HATPase_dom"/>
</dbReference>
<evidence type="ECO:0000256" key="2">
    <source>
        <dbReference type="ARBA" id="ARBA00012438"/>
    </source>
</evidence>
<keyword evidence="11" id="KW-1185">Reference proteome</keyword>
<dbReference type="OrthoDB" id="1522504at2"/>
<evidence type="ECO:0000256" key="5">
    <source>
        <dbReference type="ARBA" id="ARBA00022692"/>
    </source>
</evidence>
<dbReference type="SUPFAM" id="SSF47384">
    <property type="entry name" value="Homodimeric domain of signal transducing histidine kinase"/>
    <property type="match status" value="1"/>
</dbReference>
<sequence length="417" mass="48394">MKLSAKYNRVNLITSFVVLILTGLLYYGVIHFILTDKLDRDLKIEADEIMDYVKTYHKLPLAGDFKDQKVEYRLLKPAELVEEHFLYTEYKNLQEKEMEPGRSLVLPVALGPEKYEVRITKSRVEAEDLIRIIFLITLGVTAVLLVSLLLINRFVLNNLWKPFYGILDQLKAFSLADDKELKPEQTKIEEFMELNRSLVLMSQRVRADYKDLKTFTDNASHEMMTPLAVVNTKLDTLLQTDSFSDQQGELIHDIYNAMGRLSKLNQTMLLLAKIENNLILDEELLNFKQLLEQKCVQFQELFQLNEIKLQADLSVVELKMSRYLADVLLNNLFTNAIRHNMAAGVVEVFLDRKELRMSNTSKQKALNVDKIFERFNKSGDSEGMGLGLAISRQICNHYKFSLQYAYLREKHVFSIIF</sequence>
<dbReference type="RefSeq" id="WP_110827537.1">
    <property type="nucleotide sequence ID" value="NZ_QKLU01000001.1"/>
</dbReference>
<dbReference type="InterPro" id="IPR003661">
    <property type="entry name" value="HisK_dim/P_dom"/>
</dbReference>
<dbReference type="InterPro" id="IPR036890">
    <property type="entry name" value="HATPase_C_sf"/>
</dbReference>
<keyword evidence="6 10" id="KW-0418">Kinase</keyword>
<dbReference type="InterPro" id="IPR050428">
    <property type="entry name" value="TCS_sensor_his_kinase"/>
</dbReference>
<dbReference type="PANTHER" id="PTHR45436">
    <property type="entry name" value="SENSOR HISTIDINE KINASE YKOH"/>
    <property type="match status" value="1"/>
</dbReference>
<dbReference type="PANTHER" id="PTHR45436:SF5">
    <property type="entry name" value="SENSOR HISTIDINE KINASE TRCS"/>
    <property type="match status" value="1"/>
</dbReference>
<reference evidence="10 11" key="1">
    <citation type="submission" date="2018-06" db="EMBL/GenBank/DDBJ databases">
        <title>Genomic Encyclopedia of Archaeal and Bacterial Type Strains, Phase II (KMG-II): from individual species to whole genera.</title>
        <authorList>
            <person name="Goeker M."/>
        </authorList>
    </citation>
    <scope>NUCLEOTIDE SEQUENCE [LARGE SCALE GENOMIC DNA]</scope>
    <source>
        <strain evidence="10 11">DSM 27372</strain>
    </source>
</reference>
<evidence type="ECO:0000259" key="9">
    <source>
        <dbReference type="PROSITE" id="PS50109"/>
    </source>
</evidence>
<dbReference type="Proteomes" id="UP000248198">
    <property type="component" value="Unassembled WGS sequence"/>
</dbReference>
<evidence type="ECO:0000256" key="4">
    <source>
        <dbReference type="ARBA" id="ARBA00022679"/>
    </source>
</evidence>
<evidence type="ECO:0000256" key="6">
    <source>
        <dbReference type="ARBA" id="ARBA00022777"/>
    </source>
</evidence>
<evidence type="ECO:0000313" key="11">
    <source>
        <dbReference type="Proteomes" id="UP000248198"/>
    </source>
</evidence>
<feature type="transmembrane region" description="Helical" evidence="8">
    <location>
        <begin position="12"/>
        <end position="34"/>
    </location>
</feature>
<dbReference type="InterPro" id="IPR036097">
    <property type="entry name" value="HisK_dim/P_sf"/>
</dbReference>
<keyword evidence="5 8" id="KW-0812">Transmembrane</keyword>
<dbReference type="EC" id="2.7.13.3" evidence="2"/>
<dbReference type="InterPro" id="IPR005467">
    <property type="entry name" value="His_kinase_dom"/>
</dbReference>
<dbReference type="AlphaFoldDB" id="A0A318UNP7"/>